<feature type="non-terminal residue" evidence="1">
    <location>
        <position position="1"/>
    </location>
</feature>
<dbReference type="Proteomes" id="UP001597051">
    <property type="component" value="Unassembled WGS sequence"/>
</dbReference>
<keyword evidence="2" id="KW-1185">Reference proteome</keyword>
<dbReference type="EMBL" id="JBHTIZ010000020">
    <property type="protein sequence ID" value="MFD0984273.1"/>
    <property type="molecule type" value="Genomic_DNA"/>
</dbReference>
<sequence>TLAFILDEFSSFILSRIIGTRFSYSLFICSDIAIGTAVNSICLGTYSSSLISLSFSKRVQK</sequence>
<dbReference type="RefSeq" id="WP_379819074.1">
    <property type="nucleotide sequence ID" value="NZ_JBHTIZ010000020.1"/>
</dbReference>
<comment type="caution">
    <text evidence="1">The sequence shown here is derived from an EMBL/GenBank/DDBJ whole genome shotgun (WGS) entry which is preliminary data.</text>
</comment>
<gene>
    <name evidence="1" type="ORF">ACFQ0S_07255</name>
</gene>
<protein>
    <submittedName>
        <fullName evidence="1">Uncharacterized protein</fullName>
    </submittedName>
</protein>
<name>A0ABW3J3H8_9FLAO</name>
<organism evidence="1 2">
    <name type="scientific">Flavobacterium myungsuense</name>
    <dbReference type="NCBI Taxonomy" id="651823"/>
    <lineage>
        <taxon>Bacteria</taxon>
        <taxon>Pseudomonadati</taxon>
        <taxon>Bacteroidota</taxon>
        <taxon>Flavobacteriia</taxon>
        <taxon>Flavobacteriales</taxon>
        <taxon>Flavobacteriaceae</taxon>
        <taxon>Flavobacterium</taxon>
    </lineage>
</organism>
<accession>A0ABW3J3H8</accession>
<reference evidence="2" key="1">
    <citation type="journal article" date="2019" name="Int. J. Syst. Evol. Microbiol.">
        <title>The Global Catalogue of Microorganisms (GCM) 10K type strain sequencing project: providing services to taxonomists for standard genome sequencing and annotation.</title>
        <authorList>
            <consortium name="The Broad Institute Genomics Platform"/>
            <consortium name="The Broad Institute Genome Sequencing Center for Infectious Disease"/>
            <person name="Wu L."/>
            <person name="Ma J."/>
        </authorList>
    </citation>
    <scope>NUCLEOTIDE SEQUENCE [LARGE SCALE GENOMIC DNA]</scope>
    <source>
        <strain evidence="2">CECT 7649</strain>
    </source>
</reference>
<evidence type="ECO:0000313" key="1">
    <source>
        <dbReference type="EMBL" id="MFD0984273.1"/>
    </source>
</evidence>
<evidence type="ECO:0000313" key="2">
    <source>
        <dbReference type="Proteomes" id="UP001597051"/>
    </source>
</evidence>
<proteinExistence type="predicted"/>